<evidence type="ECO:0000313" key="2">
    <source>
        <dbReference type="Proteomes" id="UP001063166"/>
    </source>
</evidence>
<gene>
    <name evidence="1" type="ORF">LshimejAT787_0501740</name>
</gene>
<reference evidence="1" key="1">
    <citation type="submission" date="2022-07" db="EMBL/GenBank/DDBJ databases">
        <title>The genome of Lyophyllum shimeji provides insight into the initial evolution of ectomycorrhizal fungal genome.</title>
        <authorList>
            <person name="Kobayashi Y."/>
            <person name="Shibata T."/>
            <person name="Hirakawa H."/>
            <person name="Shigenobu S."/>
            <person name="Nishiyama T."/>
            <person name="Yamada A."/>
            <person name="Hasebe M."/>
            <person name="Kawaguchi M."/>
        </authorList>
    </citation>
    <scope>NUCLEOTIDE SEQUENCE</scope>
    <source>
        <strain evidence="1">AT787</strain>
    </source>
</reference>
<organism evidence="1 2">
    <name type="scientific">Lyophyllum shimeji</name>
    <name type="common">Hon-shimeji</name>
    <name type="synonym">Tricholoma shimeji</name>
    <dbReference type="NCBI Taxonomy" id="47721"/>
    <lineage>
        <taxon>Eukaryota</taxon>
        <taxon>Fungi</taxon>
        <taxon>Dikarya</taxon>
        <taxon>Basidiomycota</taxon>
        <taxon>Agaricomycotina</taxon>
        <taxon>Agaricomycetes</taxon>
        <taxon>Agaricomycetidae</taxon>
        <taxon>Agaricales</taxon>
        <taxon>Tricholomatineae</taxon>
        <taxon>Lyophyllaceae</taxon>
        <taxon>Lyophyllum</taxon>
    </lineage>
</organism>
<dbReference type="EMBL" id="BRPK01000005">
    <property type="protein sequence ID" value="GLB38309.1"/>
    <property type="molecule type" value="Genomic_DNA"/>
</dbReference>
<dbReference type="AlphaFoldDB" id="A0A9P3PMT2"/>
<comment type="caution">
    <text evidence="1">The sequence shown here is derived from an EMBL/GenBank/DDBJ whole genome shotgun (WGS) entry which is preliminary data.</text>
</comment>
<proteinExistence type="predicted"/>
<sequence length="77" mass="8904">MQVSIPYIAPKVYVIQIAPSTYRIDLSTTFEFAKNCTGQRTRSSASQEEDDAAHLAHSRVTEYTKDLFKELHYHQRL</sequence>
<keyword evidence="2" id="KW-1185">Reference proteome</keyword>
<accession>A0A9P3PMT2</accession>
<dbReference type="Proteomes" id="UP001063166">
    <property type="component" value="Unassembled WGS sequence"/>
</dbReference>
<evidence type="ECO:0000313" key="1">
    <source>
        <dbReference type="EMBL" id="GLB38309.1"/>
    </source>
</evidence>
<name>A0A9P3PMT2_LYOSH</name>
<protein>
    <submittedName>
        <fullName evidence="1">Uncharacterized protein</fullName>
    </submittedName>
</protein>